<dbReference type="InParanoid" id="K0IHW3"/>
<dbReference type="PROSITE" id="PS50022">
    <property type="entry name" value="FA58C_3"/>
    <property type="match status" value="1"/>
</dbReference>
<sequence>MGQSGLQWDPADYVSVDRLNQKDIFTGTATQIDAIKTTYAGMRVYCTQAGGINNLEADVLYIRNSQNTAWIKIARMNQEANPKQVTFSSPDSLDWTDPVSVTVSSGGSETVVCNPNAPDNYYSMSANYNQREAERITDTSLRNKALVSVKWYLAKGGSPTGNVECRIRKVSDDSIVATATNPIAASSLSESSYTRHTFNFPANTLTPNEDCRIAVEYPSGDASNYIKVGVHTGSGNTYAGGHREGYSGAWNITDTSHDFNIEIIFGSGANIKDNNTSTKWTSLNEANPWAYVEVASTSKPTGAIRVFWGNSNETPTNYKVQHSNNASSWTDLLTRNVKPPSNQWTTYEFNIVDCRYVRVLAQETLAMSIYEVDIYKQEAAQALADHSHALLT</sequence>
<organism evidence="2 3">
    <name type="scientific">Nitrososphaera gargensis (strain Ga9.2)</name>
    <dbReference type="NCBI Taxonomy" id="1237085"/>
    <lineage>
        <taxon>Archaea</taxon>
        <taxon>Nitrososphaerota</taxon>
        <taxon>Nitrososphaeria</taxon>
        <taxon>Nitrososphaerales</taxon>
        <taxon>Nitrososphaeraceae</taxon>
        <taxon>Nitrososphaera</taxon>
    </lineage>
</organism>
<dbReference type="InterPro" id="IPR008979">
    <property type="entry name" value="Galactose-bd-like_sf"/>
</dbReference>
<dbReference type="EMBL" id="CP002408">
    <property type="protein sequence ID" value="AFU57487.1"/>
    <property type="molecule type" value="Genomic_DNA"/>
</dbReference>
<dbReference type="Pfam" id="PF22633">
    <property type="entry name" value="F5_F8_type_C_2"/>
    <property type="match status" value="1"/>
</dbReference>
<evidence type="ECO:0000313" key="3">
    <source>
        <dbReference type="Proteomes" id="UP000008037"/>
    </source>
</evidence>
<gene>
    <name evidence="2" type="ordered locus">Ngar_c05440</name>
</gene>
<dbReference type="InterPro" id="IPR000421">
    <property type="entry name" value="FA58C"/>
</dbReference>
<keyword evidence="3" id="KW-1185">Reference proteome</keyword>
<protein>
    <submittedName>
        <fullName evidence="2">Putative coagulation factor 5/8 type domain-containing protein</fullName>
    </submittedName>
</protein>
<evidence type="ECO:0000313" key="2">
    <source>
        <dbReference type="EMBL" id="AFU57487.1"/>
    </source>
</evidence>
<dbReference type="Proteomes" id="UP000008037">
    <property type="component" value="Chromosome"/>
</dbReference>
<dbReference type="GeneID" id="13796718"/>
<dbReference type="STRING" id="1237085.Ngar_c05440"/>
<dbReference type="BioCyc" id="CNIT1237085:G1324-542-MONOMER"/>
<dbReference type="Gene3D" id="2.60.120.260">
    <property type="entry name" value="Galactose-binding domain-like"/>
    <property type="match status" value="1"/>
</dbReference>
<name>K0IHW3_NITGG</name>
<proteinExistence type="predicted"/>
<accession>K0IHW3</accession>
<reference evidence="2 3" key="1">
    <citation type="journal article" date="2012" name="Environ. Microbiol.">
        <title>The genome of the ammonia-oxidizing Candidatus Nitrososphaera gargensis: insights into metabolic versatility and environmental adaptations.</title>
        <authorList>
            <person name="Spang A."/>
            <person name="Poehlein A."/>
            <person name="Offre P."/>
            <person name="Zumbragel S."/>
            <person name="Haider S."/>
            <person name="Rychlik N."/>
            <person name="Nowka B."/>
            <person name="Schmeisser C."/>
            <person name="Lebedeva E.V."/>
            <person name="Rattei T."/>
            <person name="Bohm C."/>
            <person name="Schmid M."/>
            <person name="Galushko A."/>
            <person name="Hatzenpichler R."/>
            <person name="Weinmaier T."/>
            <person name="Daniel R."/>
            <person name="Schleper C."/>
            <person name="Spieck E."/>
            <person name="Streit W."/>
            <person name="Wagner M."/>
        </authorList>
    </citation>
    <scope>NUCLEOTIDE SEQUENCE [LARGE SCALE GENOMIC DNA]</scope>
    <source>
        <strain evidence="3">Ga9.2</strain>
    </source>
</reference>
<dbReference type="HOGENOM" id="CLU_703250_0_0_2"/>
<evidence type="ECO:0000259" key="1">
    <source>
        <dbReference type="PROSITE" id="PS50022"/>
    </source>
</evidence>
<dbReference type="AlphaFoldDB" id="K0IHW3"/>
<dbReference type="RefSeq" id="WP_015018033.1">
    <property type="nucleotide sequence ID" value="NC_018719.1"/>
</dbReference>
<dbReference type="KEGG" id="nga:Ngar_c05440"/>
<dbReference type="SUPFAM" id="SSF49785">
    <property type="entry name" value="Galactose-binding domain-like"/>
    <property type="match status" value="1"/>
</dbReference>
<feature type="domain" description="F5/8 type C" evidence="1">
    <location>
        <begin position="235"/>
        <end position="377"/>
    </location>
</feature>
<dbReference type="OrthoDB" id="385929at2157"/>